<dbReference type="Proteomes" id="UP000273044">
    <property type="component" value="Chromosome"/>
</dbReference>
<dbReference type="EMBL" id="LR134406">
    <property type="protein sequence ID" value="VEH71689.1"/>
    <property type="molecule type" value="Genomic_DNA"/>
</dbReference>
<evidence type="ECO:0000313" key="1">
    <source>
        <dbReference type="EMBL" id="VEH71689.1"/>
    </source>
</evidence>
<protein>
    <recommendedName>
        <fullName evidence="3">Ryanodine receptor Ryr domain-containing protein</fullName>
    </recommendedName>
</protein>
<gene>
    <name evidence="1" type="ORF">NCTC12967_03016</name>
</gene>
<dbReference type="RefSeq" id="WP_061788100.1">
    <property type="nucleotide sequence ID" value="NZ_LR134406.1"/>
</dbReference>
<evidence type="ECO:0008006" key="3">
    <source>
        <dbReference type="Google" id="ProtNLM"/>
    </source>
</evidence>
<dbReference type="GeneID" id="64408415"/>
<reference evidence="1 2" key="1">
    <citation type="submission" date="2018-12" db="EMBL/GenBank/DDBJ databases">
        <authorList>
            <consortium name="Pathogen Informatics"/>
        </authorList>
    </citation>
    <scope>NUCLEOTIDE SEQUENCE [LARGE SCALE GENOMIC DNA]</scope>
    <source>
        <strain evidence="1 2">NCTC12967</strain>
    </source>
</reference>
<accession>A0A448N2T5</accession>
<name>A0A448N2T5_9ACTN</name>
<organism evidence="1 2">
    <name type="scientific">Arachnia propionica</name>
    <dbReference type="NCBI Taxonomy" id="1750"/>
    <lineage>
        <taxon>Bacteria</taxon>
        <taxon>Bacillati</taxon>
        <taxon>Actinomycetota</taxon>
        <taxon>Actinomycetes</taxon>
        <taxon>Propionibacteriales</taxon>
        <taxon>Propionibacteriaceae</taxon>
        <taxon>Arachnia</taxon>
    </lineage>
</organism>
<sequence>MPQDAIATPGPRRIGPDVHDDITARLLTKRLSAPGDAAIEVVFRDEAVAALWEGHPRVRVAAYGRRLARIVLAAVSPSTPDRAAPPPVIVGDGPLNATIAEELVAGWSEPGQPMIVHCVGRDESWARDVADWAGGAARISWSQGSLRPEPVLRRIGELLAGWDAPPPKRGTPTGPAVIVACADEVLTPVVAAAVAREVREARVAMITPGGIRWPQLPGVAQFTLEDSAVLALDPRFSPAQQLAQLILDDVAWLSNADAEATRPEGPILADVVHSPGGRAVWEAQSEELRGQLTRLAGACEELLAAGSVELAPGGAREPSAILLTPPELAAMASRILGLLGRDRTPGTWLTALELASRLPVLAARAGFTPRRPAGHDPLLTPELVELLAPQVHLAYQRISEETGNATGSPLALKLWENLDDFNKASNRAAITGSAVTHAAAGLTWRRPTKEEGVQLDEALLRELGRLEHRRWAIHERRNGRGDHEWAKPWNEIPEVQHYDIAIMRHLPRILAAANIELATAPADARVDISPEAG</sequence>
<evidence type="ECO:0000313" key="2">
    <source>
        <dbReference type="Proteomes" id="UP000273044"/>
    </source>
</evidence>
<dbReference type="AlphaFoldDB" id="A0A448N2T5"/>
<proteinExistence type="predicted"/>
<keyword evidence="2" id="KW-1185">Reference proteome</keyword>